<dbReference type="Pfam" id="PF00583">
    <property type="entry name" value="Acetyltransf_1"/>
    <property type="match status" value="1"/>
</dbReference>
<dbReference type="STRING" id="568860.SAMN05421811_122160"/>
<dbReference type="GO" id="GO:0030791">
    <property type="term" value="F:arsenite methyltransferase activity"/>
    <property type="evidence" value="ECO:0007669"/>
    <property type="project" value="UniProtKB-EC"/>
</dbReference>
<comment type="similarity">
    <text evidence="3">Belongs to the methyltransferase superfamily. Arsenite methyltransferase family.</text>
</comment>
<dbReference type="RefSeq" id="WP_218156180.1">
    <property type="nucleotide sequence ID" value="NZ_FOHX01000022.1"/>
</dbReference>
<feature type="domain" description="N-acetyltransferase" evidence="9">
    <location>
        <begin position="238"/>
        <end position="392"/>
    </location>
</feature>
<dbReference type="InterPro" id="IPR029063">
    <property type="entry name" value="SAM-dependent_MTases_sf"/>
</dbReference>
<dbReference type="SUPFAM" id="SSF53335">
    <property type="entry name" value="S-adenosyl-L-methionine-dependent methyltransferases"/>
    <property type="match status" value="1"/>
</dbReference>
<dbReference type="InterPro" id="IPR026669">
    <property type="entry name" value="Arsenite_MeTrfase-like"/>
</dbReference>
<evidence type="ECO:0000256" key="1">
    <source>
        <dbReference type="ARBA" id="ARBA00022679"/>
    </source>
</evidence>
<dbReference type="Proteomes" id="UP000199361">
    <property type="component" value="Unassembled WGS sequence"/>
</dbReference>
<evidence type="ECO:0000256" key="2">
    <source>
        <dbReference type="ARBA" id="ARBA00022691"/>
    </source>
</evidence>
<dbReference type="AlphaFoldDB" id="A0A1I0LRV3"/>
<evidence type="ECO:0000256" key="4">
    <source>
        <dbReference type="ARBA" id="ARBA00034521"/>
    </source>
</evidence>
<comment type="catalytic activity">
    <reaction evidence="7">
        <text>arsenic triglutathione + 2 [thioredoxin]-dithiol + 2 S-adenosyl-L-methionine + H2O = dimethylarsinous acid + 2 [thioredoxin]-disulfide + 3 glutathione + 2 S-adenosyl-L-homocysteine + 2 H(+)</text>
        <dbReference type="Rhea" id="RHEA:69464"/>
        <dbReference type="Rhea" id="RHEA-COMP:10698"/>
        <dbReference type="Rhea" id="RHEA-COMP:10700"/>
        <dbReference type="ChEBI" id="CHEBI:15377"/>
        <dbReference type="ChEBI" id="CHEBI:15378"/>
        <dbReference type="ChEBI" id="CHEBI:23808"/>
        <dbReference type="ChEBI" id="CHEBI:29950"/>
        <dbReference type="ChEBI" id="CHEBI:50058"/>
        <dbReference type="ChEBI" id="CHEBI:57856"/>
        <dbReference type="ChEBI" id="CHEBI:57925"/>
        <dbReference type="ChEBI" id="CHEBI:59789"/>
        <dbReference type="ChEBI" id="CHEBI:183640"/>
        <dbReference type="EC" id="2.1.1.137"/>
    </reaction>
</comment>
<dbReference type="GO" id="GO:0016747">
    <property type="term" value="F:acyltransferase activity, transferring groups other than amino-acyl groups"/>
    <property type="evidence" value="ECO:0007669"/>
    <property type="project" value="InterPro"/>
</dbReference>
<name>A0A1I0LRV3_9ACTN</name>
<dbReference type="EMBL" id="FOHX01000022">
    <property type="protein sequence ID" value="SEU44124.1"/>
    <property type="molecule type" value="Genomic_DNA"/>
</dbReference>
<dbReference type="SUPFAM" id="SSF55729">
    <property type="entry name" value="Acyl-CoA N-acyltransferases (Nat)"/>
    <property type="match status" value="1"/>
</dbReference>
<evidence type="ECO:0000256" key="5">
    <source>
        <dbReference type="ARBA" id="ARBA00034545"/>
    </source>
</evidence>
<keyword evidence="11" id="KW-1185">Reference proteome</keyword>
<gene>
    <name evidence="10" type="ORF">SAMN05421811_122160</name>
</gene>
<dbReference type="PANTHER" id="PTHR43675:SF8">
    <property type="entry name" value="ARSENITE METHYLTRANSFERASE"/>
    <property type="match status" value="1"/>
</dbReference>
<evidence type="ECO:0000259" key="9">
    <source>
        <dbReference type="PROSITE" id="PS51186"/>
    </source>
</evidence>
<keyword evidence="10" id="KW-0012">Acyltransferase</keyword>
<evidence type="ECO:0000256" key="8">
    <source>
        <dbReference type="ARBA" id="ARBA00048428"/>
    </source>
</evidence>
<comment type="catalytic activity">
    <reaction evidence="6">
        <text>arsenic triglutathione + [thioredoxin]-dithiol + S-adenosyl-L-methionine + 2 H2O = methylarsonous acid + [thioredoxin]-disulfide + 3 glutathione + S-adenosyl-L-homocysteine + H(+)</text>
        <dbReference type="Rhea" id="RHEA:69460"/>
        <dbReference type="Rhea" id="RHEA-COMP:10698"/>
        <dbReference type="Rhea" id="RHEA-COMP:10700"/>
        <dbReference type="ChEBI" id="CHEBI:15377"/>
        <dbReference type="ChEBI" id="CHEBI:15378"/>
        <dbReference type="ChEBI" id="CHEBI:17826"/>
        <dbReference type="ChEBI" id="CHEBI:29950"/>
        <dbReference type="ChEBI" id="CHEBI:50058"/>
        <dbReference type="ChEBI" id="CHEBI:57856"/>
        <dbReference type="ChEBI" id="CHEBI:57925"/>
        <dbReference type="ChEBI" id="CHEBI:59789"/>
        <dbReference type="ChEBI" id="CHEBI:183640"/>
        <dbReference type="EC" id="2.1.1.137"/>
    </reaction>
</comment>
<accession>A0A1I0LRV3</accession>
<evidence type="ECO:0000256" key="7">
    <source>
        <dbReference type="ARBA" id="ARBA00047943"/>
    </source>
</evidence>
<dbReference type="Gene3D" id="3.40.50.150">
    <property type="entry name" value="Vaccinia Virus protein VP39"/>
    <property type="match status" value="1"/>
</dbReference>
<evidence type="ECO:0000313" key="10">
    <source>
        <dbReference type="EMBL" id="SEU44124.1"/>
    </source>
</evidence>
<proteinExistence type="inferred from homology"/>
<protein>
    <recommendedName>
        <fullName evidence="5">Arsenite methyltransferase</fullName>
        <ecNumber evidence="4">2.1.1.137</ecNumber>
    </recommendedName>
</protein>
<dbReference type="Gene3D" id="3.40.630.30">
    <property type="match status" value="1"/>
</dbReference>
<organism evidence="10 11">
    <name type="scientific">Nonomuraea wenchangensis</name>
    <dbReference type="NCBI Taxonomy" id="568860"/>
    <lineage>
        <taxon>Bacteria</taxon>
        <taxon>Bacillati</taxon>
        <taxon>Actinomycetota</taxon>
        <taxon>Actinomycetes</taxon>
        <taxon>Streptosporangiales</taxon>
        <taxon>Streptosporangiaceae</taxon>
        <taxon>Nonomuraea</taxon>
    </lineage>
</organism>
<dbReference type="InterPro" id="IPR016181">
    <property type="entry name" value="Acyl_CoA_acyltransferase"/>
</dbReference>
<evidence type="ECO:0000313" key="11">
    <source>
        <dbReference type="Proteomes" id="UP000199361"/>
    </source>
</evidence>
<keyword evidence="1 10" id="KW-0808">Transferase</keyword>
<keyword evidence="2" id="KW-0949">S-adenosyl-L-methionine</keyword>
<evidence type="ECO:0000256" key="3">
    <source>
        <dbReference type="ARBA" id="ARBA00034487"/>
    </source>
</evidence>
<sequence length="401" mass="41748">MAHDEIVDHYSALARTALAGQRITDGGFGPACYDDTAALPDGAVLASLGCGNPVAVADLRAGETVLDLGSGGGIDVLLSARRVGPHGTVFGLDASPAMVDLARRNAEQAGTSNVRFLHGTIEAIPLPGHAVDVVISNCVINLSDDKAAVLAEAFRVLRPGGRFGVSDVVTAQVLDEQARQRAEQRIGCVAGSLTVQEYRDLLAAAGFIAVTITLTADHGDGVHSAIVQAVKPAIGPGLEIRPMREGDAEQVLAIYQAGLDTGQASFETTAPSWDAFTASRLPHLRYVAVDVDSGEVLGWVAAAAVSARPVYAGVVEHSIYVHPGCQAHGIGRALLSAFIAAAEDAGVWTIQSGVFGENTASLSLHQALGFRVVGTRERVGRHHGVWRDVMLIERRSAVIGA</sequence>
<dbReference type="Pfam" id="PF13847">
    <property type="entry name" value="Methyltransf_31"/>
    <property type="match status" value="1"/>
</dbReference>
<dbReference type="CDD" id="cd04301">
    <property type="entry name" value="NAT_SF"/>
    <property type="match status" value="1"/>
</dbReference>
<dbReference type="EC" id="2.1.1.137" evidence="4"/>
<dbReference type="InterPro" id="IPR000182">
    <property type="entry name" value="GNAT_dom"/>
</dbReference>
<evidence type="ECO:0000256" key="6">
    <source>
        <dbReference type="ARBA" id="ARBA00047941"/>
    </source>
</evidence>
<dbReference type="PROSITE" id="PS51186">
    <property type="entry name" value="GNAT"/>
    <property type="match status" value="1"/>
</dbReference>
<dbReference type="PANTHER" id="PTHR43675">
    <property type="entry name" value="ARSENITE METHYLTRANSFERASE"/>
    <property type="match status" value="1"/>
</dbReference>
<dbReference type="InterPro" id="IPR025714">
    <property type="entry name" value="Methyltranfer_dom"/>
</dbReference>
<dbReference type="CDD" id="cd02440">
    <property type="entry name" value="AdoMet_MTases"/>
    <property type="match status" value="1"/>
</dbReference>
<reference evidence="10 11" key="1">
    <citation type="submission" date="2016-10" db="EMBL/GenBank/DDBJ databases">
        <authorList>
            <person name="de Groot N.N."/>
        </authorList>
    </citation>
    <scope>NUCLEOTIDE SEQUENCE [LARGE SCALE GENOMIC DNA]</scope>
    <source>
        <strain evidence="10 11">CGMCC 4.5598</strain>
    </source>
</reference>
<comment type="catalytic activity">
    <reaction evidence="8">
        <text>arsenic triglutathione + 3 [thioredoxin]-dithiol + 3 S-adenosyl-L-methionine = trimethylarsine + 3 [thioredoxin]-disulfide + 3 glutathione + 3 S-adenosyl-L-homocysteine + 3 H(+)</text>
        <dbReference type="Rhea" id="RHEA:69432"/>
        <dbReference type="Rhea" id="RHEA-COMP:10698"/>
        <dbReference type="Rhea" id="RHEA-COMP:10700"/>
        <dbReference type="ChEBI" id="CHEBI:15378"/>
        <dbReference type="ChEBI" id="CHEBI:27130"/>
        <dbReference type="ChEBI" id="CHEBI:29950"/>
        <dbReference type="ChEBI" id="CHEBI:50058"/>
        <dbReference type="ChEBI" id="CHEBI:57856"/>
        <dbReference type="ChEBI" id="CHEBI:57925"/>
        <dbReference type="ChEBI" id="CHEBI:59789"/>
        <dbReference type="ChEBI" id="CHEBI:183640"/>
        <dbReference type="EC" id="2.1.1.137"/>
    </reaction>
</comment>